<evidence type="ECO:0000313" key="2">
    <source>
        <dbReference type="EMBL" id="CAB4829845.1"/>
    </source>
</evidence>
<name>A0A6J7AAK5_9ZZZZ</name>
<sequence length="73" mass="7652">MSKIFAIITNAYVVCHAEAKFNLAQAFAAPLATTPTTDQRANALKRDAATARSSGSNSASAKTPPTQNERAIT</sequence>
<reference evidence="2" key="1">
    <citation type="submission" date="2020-05" db="EMBL/GenBank/DDBJ databases">
        <authorList>
            <person name="Chiriac C."/>
            <person name="Salcher M."/>
            <person name="Ghai R."/>
            <person name="Kavagutti S V."/>
        </authorList>
    </citation>
    <scope>NUCLEOTIDE SEQUENCE</scope>
</reference>
<feature type="region of interest" description="Disordered" evidence="1">
    <location>
        <begin position="32"/>
        <end position="73"/>
    </location>
</feature>
<feature type="compositionally biased region" description="Polar residues" evidence="1">
    <location>
        <begin position="51"/>
        <end position="73"/>
    </location>
</feature>
<accession>A0A6J7AAK5</accession>
<proteinExistence type="predicted"/>
<gene>
    <name evidence="2" type="ORF">UFOPK3197_00801</name>
</gene>
<organism evidence="2">
    <name type="scientific">freshwater metagenome</name>
    <dbReference type="NCBI Taxonomy" id="449393"/>
    <lineage>
        <taxon>unclassified sequences</taxon>
        <taxon>metagenomes</taxon>
        <taxon>ecological metagenomes</taxon>
    </lineage>
</organism>
<dbReference type="AlphaFoldDB" id="A0A6J7AAK5"/>
<evidence type="ECO:0000256" key="1">
    <source>
        <dbReference type="SAM" id="MobiDB-lite"/>
    </source>
</evidence>
<protein>
    <submittedName>
        <fullName evidence="2">Unannotated protein</fullName>
    </submittedName>
</protein>
<dbReference type="EMBL" id="CAFABI010000082">
    <property type="protein sequence ID" value="CAB4829845.1"/>
    <property type="molecule type" value="Genomic_DNA"/>
</dbReference>